<evidence type="ECO:0000313" key="2">
    <source>
        <dbReference type="Proteomes" id="UP000260991"/>
    </source>
</evidence>
<proteinExistence type="predicted"/>
<name>A0A3E2TY28_9FIRM</name>
<comment type="caution">
    <text evidence="1">The sequence shown here is derived from an EMBL/GenBank/DDBJ whole genome shotgun (WGS) entry which is preliminary data.</text>
</comment>
<dbReference type="Proteomes" id="UP000260991">
    <property type="component" value="Unassembled WGS sequence"/>
</dbReference>
<accession>A0A3E2TY28</accession>
<organism evidence="1 2">
    <name type="scientific">Faecalibacterium prausnitzii</name>
    <dbReference type="NCBI Taxonomy" id="853"/>
    <lineage>
        <taxon>Bacteria</taxon>
        <taxon>Bacillati</taxon>
        <taxon>Bacillota</taxon>
        <taxon>Clostridia</taxon>
        <taxon>Eubacteriales</taxon>
        <taxon>Oscillospiraceae</taxon>
        <taxon>Faecalibacterium</taxon>
    </lineage>
</organism>
<reference evidence="1 2" key="1">
    <citation type="submission" date="2018-08" db="EMBL/GenBank/DDBJ databases">
        <title>A genome reference for cultivated species of the human gut microbiota.</title>
        <authorList>
            <person name="Zou Y."/>
            <person name="Xue W."/>
            <person name="Luo G."/>
        </authorList>
    </citation>
    <scope>NUCLEOTIDE SEQUENCE [LARGE SCALE GENOMIC DNA]</scope>
    <source>
        <strain evidence="1 2">AF32-8AC</strain>
    </source>
</reference>
<sequence length="60" mass="6831">MFQSKAKLGIEIFPTNFDATTLPSSRLQRSRSLRCEKHSTHLFPSALNAKKSTIMHNMPQ</sequence>
<evidence type="ECO:0000313" key="1">
    <source>
        <dbReference type="EMBL" id="RGB86772.1"/>
    </source>
</evidence>
<protein>
    <submittedName>
        <fullName evidence="1">Uncharacterized protein</fullName>
    </submittedName>
</protein>
<dbReference type="AlphaFoldDB" id="A0A3E2TY28"/>
<gene>
    <name evidence="1" type="ORF">DWZ46_13120</name>
</gene>
<dbReference type="EMBL" id="QVER01000022">
    <property type="protein sequence ID" value="RGB86772.1"/>
    <property type="molecule type" value="Genomic_DNA"/>
</dbReference>